<proteinExistence type="predicted"/>
<sequence length="289" mass="29841">MTTPTLHRPAVPWPRVAAFLAITFSGIWAAGAVVWFGGGDLHSDSAAAILMIAMYTPTLGVLVTATATGELRRPRDLLKETGVRSSRSLPRVAGLTLAGLLLAPLLALAALAVSSAAGGFAFHEPLPLGSLAGMLASQLLIFPLGMVLTFGEEFGWSYLLPKLLPLGLGRGLLISGVIWGVFHAPFTLQGYHYPGMPGALAVLAFTIASVLFGALLGWLRLAAGSIWPAVVAHAAANLIASAFPAVLGTPGSAAVPAFHTSLSGWPGWVVMAVLLGVLIVTGQFRKLAV</sequence>
<evidence type="ECO:0000313" key="3">
    <source>
        <dbReference type="EMBL" id="MFC5826510.1"/>
    </source>
</evidence>
<feature type="transmembrane region" description="Helical" evidence="1">
    <location>
        <begin position="48"/>
        <end position="71"/>
    </location>
</feature>
<feature type="transmembrane region" description="Helical" evidence="1">
    <location>
        <begin position="265"/>
        <end position="284"/>
    </location>
</feature>
<accession>A0ABW1CP93</accession>
<keyword evidence="1" id="KW-0472">Membrane</keyword>
<dbReference type="InterPro" id="IPR042150">
    <property type="entry name" value="MmRce1-like"/>
</dbReference>
<comment type="caution">
    <text evidence="3">The sequence shown here is derived from an EMBL/GenBank/DDBJ whole genome shotgun (WGS) entry which is preliminary data.</text>
</comment>
<feature type="transmembrane region" description="Helical" evidence="1">
    <location>
        <begin position="92"/>
        <end position="122"/>
    </location>
</feature>
<evidence type="ECO:0000256" key="1">
    <source>
        <dbReference type="SAM" id="Phobius"/>
    </source>
</evidence>
<dbReference type="EMBL" id="JBHSPA010000025">
    <property type="protein sequence ID" value="MFC5826510.1"/>
    <property type="molecule type" value="Genomic_DNA"/>
</dbReference>
<protein>
    <submittedName>
        <fullName evidence="3">Type II CAAX prenyl endopeptidase Rce1 family protein</fullName>
    </submittedName>
</protein>
<dbReference type="Proteomes" id="UP001596058">
    <property type="component" value="Unassembled WGS sequence"/>
</dbReference>
<feature type="transmembrane region" description="Helical" evidence="1">
    <location>
        <begin position="198"/>
        <end position="219"/>
    </location>
</feature>
<feature type="transmembrane region" description="Helical" evidence="1">
    <location>
        <begin position="128"/>
        <end position="151"/>
    </location>
</feature>
<evidence type="ECO:0000259" key="2">
    <source>
        <dbReference type="Pfam" id="PF02517"/>
    </source>
</evidence>
<feature type="transmembrane region" description="Helical" evidence="1">
    <location>
        <begin position="163"/>
        <end position="186"/>
    </location>
</feature>
<name>A0ABW1CP93_9ACTN</name>
<keyword evidence="1" id="KW-0812">Transmembrane</keyword>
<keyword evidence="1" id="KW-1133">Transmembrane helix</keyword>
<reference evidence="4" key="1">
    <citation type="journal article" date="2019" name="Int. J. Syst. Evol. Microbiol.">
        <title>The Global Catalogue of Microorganisms (GCM) 10K type strain sequencing project: providing services to taxonomists for standard genome sequencing and annotation.</title>
        <authorList>
            <consortium name="The Broad Institute Genomics Platform"/>
            <consortium name="The Broad Institute Genome Sequencing Center for Infectious Disease"/>
            <person name="Wu L."/>
            <person name="Ma J."/>
        </authorList>
    </citation>
    <scope>NUCLEOTIDE SEQUENCE [LARGE SCALE GENOMIC DNA]</scope>
    <source>
        <strain evidence="4">CCUG 53903</strain>
    </source>
</reference>
<dbReference type="Pfam" id="PF02517">
    <property type="entry name" value="Rce1-like"/>
    <property type="match status" value="1"/>
</dbReference>
<dbReference type="RefSeq" id="WP_379516022.1">
    <property type="nucleotide sequence ID" value="NZ_JBHSPA010000025.1"/>
</dbReference>
<dbReference type="PANTHER" id="PTHR35797">
    <property type="entry name" value="PROTEASE-RELATED"/>
    <property type="match status" value="1"/>
</dbReference>
<evidence type="ECO:0000313" key="4">
    <source>
        <dbReference type="Proteomes" id="UP001596058"/>
    </source>
</evidence>
<feature type="transmembrane region" description="Helical" evidence="1">
    <location>
        <begin position="226"/>
        <end position="245"/>
    </location>
</feature>
<dbReference type="PANTHER" id="PTHR35797:SF1">
    <property type="entry name" value="PROTEASE"/>
    <property type="match status" value="1"/>
</dbReference>
<keyword evidence="4" id="KW-1185">Reference proteome</keyword>
<gene>
    <name evidence="3" type="ORF">ACFPZ3_21800</name>
</gene>
<dbReference type="InterPro" id="IPR003675">
    <property type="entry name" value="Rce1/LyrA-like_dom"/>
</dbReference>
<feature type="domain" description="CAAX prenyl protease 2/Lysostaphin resistance protein A-like" evidence="2">
    <location>
        <begin position="139"/>
        <end position="239"/>
    </location>
</feature>
<organism evidence="3 4">
    <name type="scientific">Nonomuraea insulae</name>
    <dbReference type="NCBI Taxonomy" id="1616787"/>
    <lineage>
        <taxon>Bacteria</taxon>
        <taxon>Bacillati</taxon>
        <taxon>Actinomycetota</taxon>
        <taxon>Actinomycetes</taxon>
        <taxon>Streptosporangiales</taxon>
        <taxon>Streptosporangiaceae</taxon>
        <taxon>Nonomuraea</taxon>
    </lineage>
</organism>
<feature type="transmembrane region" description="Helical" evidence="1">
    <location>
        <begin position="16"/>
        <end position="36"/>
    </location>
</feature>